<evidence type="ECO:0000313" key="3">
    <source>
        <dbReference type="Proteomes" id="UP001153269"/>
    </source>
</evidence>
<sequence length="172" mass="18691">MVEVGRRRGGTRCCPKLLHKLGRSQPGTGLSLGGHLLLTLPRSSSSLLLYPVLYIPVSLTSSLFTPGLYSWLFVYCFCFPKSPPSLSSSTSPPLPLHHLSLTPSFSPLPLPATFPLSLFGFSSGSPLIKPLCLLPPCPVSTHTSHTSVFRAFCLLCPSFFLGPYLYHTKRST</sequence>
<evidence type="ECO:0000256" key="1">
    <source>
        <dbReference type="SAM" id="Phobius"/>
    </source>
</evidence>
<keyword evidence="1" id="KW-1133">Transmembrane helix</keyword>
<reference evidence="2" key="1">
    <citation type="submission" date="2020-03" db="EMBL/GenBank/DDBJ databases">
        <authorList>
            <person name="Weist P."/>
        </authorList>
    </citation>
    <scope>NUCLEOTIDE SEQUENCE</scope>
</reference>
<gene>
    <name evidence="2" type="ORF">PLEPLA_LOCUS23587</name>
</gene>
<feature type="transmembrane region" description="Helical" evidence="1">
    <location>
        <begin position="47"/>
        <end position="72"/>
    </location>
</feature>
<evidence type="ECO:0000313" key="2">
    <source>
        <dbReference type="EMBL" id="CAB1435517.1"/>
    </source>
</evidence>
<dbReference type="AlphaFoldDB" id="A0A9N7US19"/>
<dbReference type="Proteomes" id="UP001153269">
    <property type="component" value="Unassembled WGS sequence"/>
</dbReference>
<organism evidence="2 3">
    <name type="scientific">Pleuronectes platessa</name>
    <name type="common">European plaice</name>
    <dbReference type="NCBI Taxonomy" id="8262"/>
    <lineage>
        <taxon>Eukaryota</taxon>
        <taxon>Metazoa</taxon>
        <taxon>Chordata</taxon>
        <taxon>Craniata</taxon>
        <taxon>Vertebrata</taxon>
        <taxon>Euteleostomi</taxon>
        <taxon>Actinopterygii</taxon>
        <taxon>Neopterygii</taxon>
        <taxon>Teleostei</taxon>
        <taxon>Neoteleostei</taxon>
        <taxon>Acanthomorphata</taxon>
        <taxon>Carangaria</taxon>
        <taxon>Pleuronectiformes</taxon>
        <taxon>Pleuronectoidei</taxon>
        <taxon>Pleuronectidae</taxon>
        <taxon>Pleuronectes</taxon>
    </lineage>
</organism>
<protein>
    <submittedName>
        <fullName evidence="2">Uncharacterized protein</fullName>
    </submittedName>
</protein>
<proteinExistence type="predicted"/>
<comment type="caution">
    <text evidence="2">The sequence shown here is derived from an EMBL/GenBank/DDBJ whole genome shotgun (WGS) entry which is preliminary data.</text>
</comment>
<feature type="transmembrane region" description="Helical" evidence="1">
    <location>
        <begin position="148"/>
        <end position="166"/>
    </location>
</feature>
<dbReference type="EMBL" id="CADEAL010001779">
    <property type="protein sequence ID" value="CAB1435517.1"/>
    <property type="molecule type" value="Genomic_DNA"/>
</dbReference>
<keyword evidence="1" id="KW-0472">Membrane</keyword>
<keyword evidence="3" id="KW-1185">Reference proteome</keyword>
<keyword evidence="1" id="KW-0812">Transmembrane</keyword>
<accession>A0A9N7US19</accession>
<name>A0A9N7US19_PLEPL</name>